<dbReference type="Proteomes" id="UP000004810">
    <property type="component" value="Unassembled WGS sequence"/>
</dbReference>
<reference evidence="2" key="1">
    <citation type="submission" date="2012-08" db="EMBL/GenBank/DDBJ databases">
        <title>The Genome Sequence of Wuchereria bancrofti.</title>
        <authorList>
            <person name="Nutman T.B."/>
            <person name="Fink D.L."/>
            <person name="Russ C."/>
            <person name="Young S."/>
            <person name="Zeng Q."/>
            <person name="Koehrsen M."/>
            <person name="Alvarado L."/>
            <person name="Berlin A."/>
            <person name="Chapman S.B."/>
            <person name="Chen Z."/>
            <person name="Freedman E."/>
            <person name="Gellesch M."/>
            <person name="Goldberg J."/>
            <person name="Griggs A."/>
            <person name="Gujja S."/>
            <person name="Heilman E.R."/>
            <person name="Heiman D."/>
            <person name="Hepburn T."/>
            <person name="Howarth C."/>
            <person name="Jen D."/>
            <person name="Larson L."/>
            <person name="Lewis B."/>
            <person name="Mehta T."/>
            <person name="Park D."/>
            <person name="Pearson M."/>
            <person name="Roberts A."/>
            <person name="Saif S."/>
            <person name="Shea T."/>
            <person name="Shenoy N."/>
            <person name="Sisk P."/>
            <person name="Stolte C."/>
            <person name="Sykes S."/>
            <person name="Walk T."/>
            <person name="White J."/>
            <person name="Yandava C."/>
            <person name="Haas B."/>
            <person name="Henn M.R."/>
            <person name="Nusbaum C."/>
            <person name="Birren B."/>
        </authorList>
    </citation>
    <scope>NUCLEOTIDE SEQUENCE [LARGE SCALE GENOMIC DNA]</scope>
    <source>
        <strain evidence="2">NA</strain>
    </source>
</reference>
<dbReference type="AlphaFoldDB" id="J9E0H7"/>
<gene>
    <name evidence="1" type="ORF">WUBG_18685</name>
</gene>
<proteinExistence type="predicted"/>
<name>J9E0H7_WUCBA</name>
<evidence type="ECO:0000313" key="1">
    <source>
        <dbReference type="EMBL" id="EJW70412.1"/>
    </source>
</evidence>
<dbReference type="EMBL" id="ADBV01022068">
    <property type="protein sequence ID" value="EJW70412.1"/>
    <property type="molecule type" value="Genomic_DNA"/>
</dbReference>
<protein>
    <submittedName>
        <fullName evidence="1">Uncharacterized protein</fullName>
    </submittedName>
</protein>
<comment type="caution">
    <text evidence="1">The sequence shown here is derived from an EMBL/GenBank/DDBJ whole genome shotgun (WGS) entry which is preliminary data.</text>
</comment>
<feature type="non-terminal residue" evidence="1">
    <location>
        <position position="52"/>
    </location>
</feature>
<organism evidence="1 2">
    <name type="scientific">Wuchereria bancrofti</name>
    <dbReference type="NCBI Taxonomy" id="6293"/>
    <lineage>
        <taxon>Eukaryota</taxon>
        <taxon>Metazoa</taxon>
        <taxon>Ecdysozoa</taxon>
        <taxon>Nematoda</taxon>
        <taxon>Chromadorea</taxon>
        <taxon>Rhabditida</taxon>
        <taxon>Spirurina</taxon>
        <taxon>Spiruromorpha</taxon>
        <taxon>Filarioidea</taxon>
        <taxon>Onchocercidae</taxon>
        <taxon>Wuchereria</taxon>
    </lineage>
</organism>
<sequence length="52" mass="5564">MNQNYFTNNTTITAAATTTITTTTTTTTSDAVAKMNESNLKSNEMSGKIKSI</sequence>
<evidence type="ECO:0000313" key="2">
    <source>
        <dbReference type="Proteomes" id="UP000004810"/>
    </source>
</evidence>
<accession>J9E0H7</accession>